<dbReference type="Proteomes" id="UP000187059">
    <property type="component" value="Chromosome"/>
</dbReference>
<reference evidence="3 4" key="1">
    <citation type="submission" date="2016-04" db="EMBL/GenBank/DDBJ databases">
        <title>Deep-sea bacteria in the southern Pacific.</title>
        <authorList>
            <person name="Tang K."/>
        </authorList>
    </citation>
    <scope>NUCLEOTIDE SEQUENCE [LARGE SCALE GENOMIC DNA]</scope>
    <source>
        <strain evidence="3 4">JLT2014</strain>
    </source>
</reference>
<dbReference type="InterPro" id="IPR026634">
    <property type="entry name" value="TPST-like"/>
</dbReference>
<dbReference type="PROSITE" id="PS50005">
    <property type="entry name" value="TPR"/>
    <property type="match status" value="1"/>
</dbReference>
<keyword evidence="1" id="KW-0808">Transferase</keyword>
<dbReference type="InterPro" id="IPR027417">
    <property type="entry name" value="P-loop_NTPase"/>
</dbReference>
<organism evidence="3 4">
    <name type="scientific">Salipiger abyssi</name>
    <dbReference type="NCBI Taxonomy" id="1250539"/>
    <lineage>
        <taxon>Bacteria</taxon>
        <taxon>Pseudomonadati</taxon>
        <taxon>Pseudomonadota</taxon>
        <taxon>Alphaproteobacteria</taxon>
        <taxon>Rhodobacterales</taxon>
        <taxon>Roseobacteraceae</taxon>
        <taxon>Salipiger</taxon>
    </lineage>
</organism>
<dbReference type="EMBL" id="CP015093">
    <property type="protein sequence ID" value="APZ54935.1"/>
    <property type="molecule type" value="Genomic_DNA"/>
</dbReference>
<dbReference type="SUPFAM" id="SSF52540">
    <property type="entry name" value="P-loop containing nucleoside triphosphate hydrolases"/>
    <property type="match status" value="1"/>
</dbReference>
<dbReference type="InterPro" id="IPR011990">
    <property type="entry name" value="TPR-like_helical_dom_sf"/>
</dbReference>
<gene>
    <name evidence="3" type="ORF">Ga0080574_TMP4601</name>
</gene>
<dbReference type="Pfam" id="PF13469">
    <property type="entry name" value="Sulfotransfer_3"/>
    <property type="match status" value="1"/>
</dbReference>
<dbReference type="RefSeq" id="WP_076705194.1">
    <property type="nucleotide sequence ID" value="NZ_CP015093.1"/>
</dbReference>
<dbReference type="OrthoDB" id="9800698at2"/>
<evidence type="ECO:0000313" key="4">
    <source>
        <dbReference type="Proteomes" id="UP000187059"/>
    </source>
</evidence>
<sequence>MSSSAKDRPAPDAAQALAQANALISAQRKPEAAALLRGLLARSSDNAEARRRLAALGAAAHPAPRLTAAETRERKAIGTALRARDWQAVLPRAQALLKRQPLLGDVANALGLALRATGRNNDALRAFDHAIRTDPALPDSYVNMSMLLRSLSQPAAARDAALAGLDVAPGNAGVRMAAGLALLELEDADRAIIHLREATRSAPGDVLAWDALLRALDLANRNDEAADALDAAEAACPGAPMIALHRAARDLREDRAEDALTLLDAQDPTALPPETRGVREQLRGRALDKLDRPAEAFAAFDEMNAHRLRARPAVGGPQFHGAIQHKLAGLDALPAGSWPADAAETDGWQPVFMVGFPRSGTTLADTFLRGHPDILLTEERPFSQTLTRGIDPAREAHDLATLGTEERAARRAAYRVRFETDLGQQVGNRSAIDRLPFNMLNAAAIARMFPGAKFILVLRHPCDVVLSCFMQNFTANEAMDRFLDLSEAAETYDRSFTLWQRYRDRLELDVTELRYEDMIADPARAFAPVMAALGRDWRTDMADHRRAAQSRAVIQTASYAQVTRGLYRDAENRWQRYRDQLAPVMDRLTPWMETLGYSGRAQ</sequence>
<evidence type="ECO:0000256" key="1">
    <source>
        <dbReference type="ARBA" id="ARBA00022679"/>
    </source>
</evidence>
<dbReference type="InterPro" id="IPR019734">
    <property type="entry name" value="TPR_rpt"/>
</dbReference>
<proteinExistence type="predicted"/>
<dbReference type="SUPFAM" id="SSF48452">
    <property type="entry name" value="TPR-like"/>
    <property type="match status" value="2"/>
</dbReference>
<feature type="repeat" description="TPR" evidence="2">
    <location>
        <begin position="104"/>
        <end position="137"/>
    </location>
</feature>
<dbReference type="Gene3D" id="3.40.50.300">
    <property type="entry name" value="P-loop containing nucleotide triphosphate hydrolases"/>
    <property type="match status" value="1"/>
</dbReference>
<dbReference type="PANTHER" id="PTHR12788:SF10">
    <property type="entry name" value="PROTEIN-TYROSINE SULFOTRANSFERASE"/>
    <property type="match status" value="1"/>
</dbReference>
<evidence type="ECO:0000256" key="2">
    <source>
        <dbReference type="PROSITE-ProRule" id="PRU00339"/>
    </source>
</evidence>
<name>A0A1P8UZX9_9RHOB</name>
<dbReference type="Gene3D" id="1.25.40.10">
    <property type="entry name" value="Tetratricopeptide repeat domain"/>
    <property type="match status" value="1"/>
</dbReference>
<evidence type="ECO:0000313" key="3">
    <source>
        <dbReference type="EMBL" id="APZ54935.1"/>
    </source>
</evidence>
<protein>
    <submittedName>
        <fullName evidence="3">Tetratricopeptide repeat protein</fullName>
    </submittedName>
</protein>
<accession>A0A1P8UZX9</accession>
<dbReference type="GO" id="GO:0008476">
    <property type="term" value="F:protein-tyrosine sulfotransferase activity"/>
    <property type="evidence" value="ECO:0007669"/>
    <property type="project" value="InterPro"/>
</dbReference>
<dbReference type="PANTHER" id="PTHR12788">
    <property type="entry name" value="PROTEIN-TYROSINE SULFOTRANSFERASE 2"/>
    <property type="match status" value="1"/>
</dbReference>
<dbReference type="KEGG" id="paby:Ga0080574_TMP4601"/>
<dbReference type="SMART" id="SM00028">
    <property type="entry name" value="TPR"/>
    <property type="match status" value="3"/>
</dbReference>
<dbReference type="STRING" id="1250539.Ga0080574_TMP4601"/>
<keyword evidence="4" id="KW-1185">Reference proteome</keyword>
<keyword evidence="2" id="KW-0802">TPR repeat</keyword>
<dbReference type="AlphaFoldDB" id="A0A1P8UZX9"/>